<accession>W6UPK5</accession>
<dbReference type="Proteomes" id="UP000019149">
    <property type="component" value="Unassembled WGS sequence"/>
</dbReference>
<dbReference type="AlphaFoldDB" id="W6UPK5"/>
<keyword evidence="2" id="KW-1185">Reference proteome</keyword>
<dbReference type="RefSeq" id="XP_024351398.1">
    <property type="nucleotide sequence ID" value="XM_024494161.1"/>
</dbReference>
<comment type="caution">
    <text evidence="1">The sequence shown here is derived from an EMBL/GenBank/DDBJ whole genome shotgun (WGS) entry which is preliminary data.</text>
</comment>
<gene>
    <name evidence="1" type="ORF">EGR_04912</name>
</gene>
<protein>
    <submittedName>
        <fullName evidence="1">Uncharacterized protein</fullName>
    </submittedName>
</protein>
<name>W6UPK5_ECHGR</name>
<dbReference type="GeneID" id="36340627"/>
<sequence>MNLPLSGRQLCEFDGLQCNGSVSEDACQRRRGGRRSDSGDKVTGVCIGPCMRCDGVVDYWLDERRV</sequence>
<reference evidence="1 2" key="1">
    <citation type="journal article" date="2013" name="Nat. Genet.">
        <title>The genome of the hydatid tapeworm Echinococcus granulosus.</title>
        <authorList>
            <person name="Zheng H."/>
            <person name="Zhang W."/>
            <person name="Zhang L."/>
            <person name="Zhang Z."/>
            <person name="Li J."/>
            <person name="Lu G."/>
            <person name="Zhu Y."/>
            <person name="Wang Y."/>
            <person name="Huang Y."/>
            <person name="Liu J."/>
            <person name="Kang H."/>
            <person name="Chen J."/>
            <person name="Wang L."/>
            <person name="Chen A."/>
            <person name="Yu S."/>
            <person name="Gao Z."/>
            <person name="Jin L."/>
            <person name="Gu W."/>
            <person name="Wang Z."/>
            <person name="Zhao L."/>
            <person name="Shi B."/>
            <person name="Wen H."/>
            <person name="Lin R."/>
            <person name="Jones M.K."/>
            <person name="Brejova B."/>
            <person name="Vinar T."/>
            <person name="Zhao G."/>
            <person name="McManus D.P."/>
            <person name="Chen Z."/>
            <person name="Zhou Y."/>
            <person name="Wang S."/>
        </authorList>
    </citation>
    <scope>NUCLEOTIDE SEQUENCE [LARGE SCALE GENOMIC DNA]</scope>
</reference>
<evidence type="ECO:0000313" key="1">
    <source>
        <dbReference type="EMBL" id="EUB60202.1"/>
    </source>
</evidence>
<evidence type="ECO:0000313" key="2">
    <source>
        <dbReference type="Proteomes" id="UP000019149"/>
    </source>
</evidence>
<dbReference type="EMBL" id="APAU02000033">
    <property type="protein sequence ID" value="EUB60202.1"/>
    <property type="molecule type" value="Genomic_DNA"/>
</dbReference>
<dbReference type="CTD" id="36340627"/>
<organism evidence="1 2">
    <name type="scientific">Echinococcus granulosus</name>
    <name type="common">Hydatid tapeworm</name>
    <dbReference type="NCBI Taxonomy" id="6210"/>
    <lineage>
        <taxon>Eukaryota</taxon>
        <taxon>Metazoa</taxon>
        <taxon>Spiralia</taxon>
        <taxon>Lophotrochozoa</taxon>
        <taxon>Platyhelminthes</taxon>
        <taxon>Cestoda</taxon>
        <taxon>Eucestoda</taxon>
        <taxon>Cyclophyllidea</taxon>
        <taxon>Taeniidae</taxon>
        <taxon>Echinococcus</taxon>
        <taxon>Echinococcus granulosus group</taxon>
    </lineage>
</organism>
<proteinExistence type="predicted"/>
<dbReference type="KEGG" id="egl:EGR_04912"/>